<dbReference type="Proteomes" id="UP000246569">
    <property type="component" value="Unassembled WGS sequence"/>
</dbReference>
<evidence type="ECO:0000313" key="7">
    <source>
        <dbReference type="Proteomes" id="UP000246569"/>
    </source>
</evidence>
<dbReference type="PANTHER" id="PTHR30201">
    <property type="entry name" value="TRIPHOSPHORIBOSYL-DEPHOSPHO-COA SYNTHASE"/>
    <property type="match status" value="1"/>
</dbReference>
<comment type="similarity">
    <text evidence="5">Belongs to the CitG/MdcB family.</text>
</comment>
<dbReference type="NCBIfam" id="TIGR03132">
    <property type="entry name" value="malonate_mdcB"/>
    <property type="match status" value="1"/>
</dbReference>
<dbReference type="InterPro" id="IPR002736">
    <property type="entry name" value="CitG"/>
</dbReference>
<keyword evidence="4 5" id="KW-0067">ATP-binding</keyword>
<accession>A0A317MS60</accession>
<evidence type="ECO:0000256" key="2">
    <source>
        <dbReference type="ARBA" id="ARBA00022679"/>
    </source>
</evidence>
<evidence type="ECO:0000256" key="4">
    <source>
        <dbReference type="ARBA" id="ARBA00022840"/>
    </source>
</evidence>
<dbReference type="HAMAP" id="MF_01883">
    <property type="entry name" value="MdcB"/>
    <property type="match status" value="1"/>
</dbReference>
<comment type="caution">
    <text evidence="6">The sequence shown here is derived from an EMBL/GenBank/DDBJ whole genome shotgun (WGS) entry which is preliminary data.</text>
</comment>
<gene>
    <name evidence="5" type="primary">mdcB</name>
    <name evidence="6" type="ORF">C7443_10984</name>
</gene>
<organism evidence="6 7">
    <name type="scientific">Plasticicumulans acidivorans</name>
    <dbReference type="NCBI Taxonomy" id="886464"/>
    <lineage>
        <taxon>Bacteria</taxon>
        <taxon>Pseudomonadati</taxon>
        <taxon>Pseudomonadota</taxon>
        <taxon>Gammaproteobacteria</taxon>
        <taxon>Candidatus Competibacteraceae</taxon>
        <taxon>Plasticicumulans</taxon>
    </lineage>
</organism>
<comment type="catalytic activity">
    <reaction evidence="1 5">
        <text>3'-dephospho-CoA + ATP = 2'-(5''-triphospho-alpha-D-ribosyl)-3'-dephospho-CoA + adenine</text>
        <dbReference type="Rhea" id="RHEA:15117"/>
        <dbReference type="ChEBI" id="CHEBI:16708"/>
        <dbReference type="ChEBI" id="CHEBI:30616"/>
        <dbReference type="ChEBI" id="CHEBI:57328"/>
        <dbReference type="ChEBI" id="CHEBI:61378"/>
        <dbReference type="EC" id="2.4.2.52"/>
    </reaction>
</comment>
<protein>
    <recommendedName>
        <fullName evidence="5">Probable 2-(5''-triphosphoribosyl)-3'-dephosphocoenzyme-A synthase</fullName>
        <shortName evidence="5">2-(5''-triphosphoribosyl)-3'-dephospho-CoA synthase</shortName>
        <ecNumber evidence="5">2.4.2.52</ecNumber>
    </recommendedName>
</protein>
<proteinExistence type="inferred from homology"/>
<evidence type="ECO:0000256" key="5">
    <source>
        <dbReference type="HAMAP-Rule" id="MF_01883"/>
    </source>
</evidence>
<evidence type="ECO:0000256" key="1">
    <source>
        <dbReference type="ARBA" id="ARBA00001210"/>
    </source>
</evidence>
<dbReference type="Pfam" id="PF01874">
    <property type="entry name" value="CitG"/>
    <property type="match status" value="1"/>
</dbReference>
<dbReference type="InterPro" id="IPR017555">
    <property type="entry name" value="TriPribosyl-deP-CoA_syn"/>
</dbReference>
<dbReference type="EMBL" id="QGTJ01000009">
    <property type="protein sequence ID" value="PWV59831.1"/>
    <property type="molecule type" value="Genomic_DNA"/>
</dbReference>
<dbReference type="RefSeq" id="WP_246004683.1">
    <property type="nucleotide sequence ID" value="NZ_QGTJ01000009.1"/>
</dbReference>
<dbReference type="AlphaFoldDB" id="A0A317MS60"/>
<dbReference type="PANTHER" id="PTHR30201:SF2">
    <property type="entry name" value="2-(5''-TRIPHOSPHORIBOSYL)-3'-DEPHOSPHOCOENZYME-A SYNTHASE"/>
    <property type="match status" value="1"/>
</dbReference>
<keyword evidence="3 5" id="KW-0547">Nucleotide-binding</keyword>
<dbReference type="EC" id="2.4.2.52" evidence="5"/>
<sequence>MIPTQIACPLRRSRARIPDPGRTAVRALYEELALYPKPGLVSPVDAGSHSDMNMQTFLRSLFALRGYFREISAAGAADADFTTLNALGRTAEARMLTATGGINTHRGAVFALGLLAAAAGYLRARSEELDGQQLGRTVVERWGAAIAAATPPAHAAPSSNGERVARRYGAGGARAEALAGFPAIFELALPALQSTLAATGCLRRARMQALFVTMARLEDTNLLHRGGTAGLAFVRERAQRFVARGGTLCDDWVHEAQALHEACVARRLSPGGSADVLAATCFVHALQDA</sequence>
<dbReference type="GO" id="GO:0046917">
    <property type="term" value="F:triphosphoribosyl-dephospho-CoA synthase activity"/>
    <property type="evidence" value="ECO:0007669"/>
    <property type="project" value="UniProtKB-UniRule"/>
</dbReference>
<evidence type="ECO:0000256" key="3">
    <source>
        <dbReference type="ARBA" id="ARBA00022741"/>
    </source>
</evidence>
<evidence type="ECO:0000313" key="6">
    <source>
        <dbReference type="EMBL" id="PWV59831.1"/>
    </source>
</evidence>
<reference evidence="6 7" key="1">
    <citation type="submission" date="2018-05" db="EMBL/GenBank/DDBJ databases">
        <title>Genomic Encyclopedia of Type Strains, Phase IV (KMG-IV): sequencing the most valuable type-strain genomes for metagenomic binning, comparative biology and taxonomic classification.</title>
        <authorList>
            <person name="Goeker M."/>
        </authorList>
    </citation>
    <scope>NUCLEOTIDE SEQUENCE [LARGE SCALE GENOMIC DNA]</scope>
    <source>
        <strain evidence="6 7">DSM 23606</strain>
    </source>
</reference>
<comment type="function">
    <text evidence="5">Involved in the formation of 2-(5''-phosphoribosyl)-3'-dephosphocoenzyme-A, the prosthetic group of the acyl-carrier protein of the malonate decarboxylase.</text>
</comment>
<dbReference type="Gene3D" id="1.10.4200.10">
    <property type="entry name" value="Triphosphoribosyl-dephospho-CoA protein"/>
    <property type="match status" value="1"/>
</dbReference>
<keyword evidence="7" id="KW-1185">Reference proteome</keyword>
<name>A0A317MS60_9GAMM</name>
<dbReference type="GO" id="GO:0005524">
    <property type="term" value="F:ATP binding"/>
    <property type="evidence" value="ECO:0007669"/>
    <property type="project" value="UniProtKB-KW"/>
</dbReference>
<dbReference type="GO" id="GO:0051191">
    <property type="term" value="P:prosthetic group biosynthetic process"/>
    <property type="evidence" value="ECO:0007669"/>
    <property type="project" value="TreeGrafter"/>
</dbReference>
<keyword evidence="2 5" id="KW-0808">Transferase</keyword>